<proteinExistence type="predicted"/>
<accession>A0ACB7YB06</accession>
<keyword evidence="2" id="KW-1185">Reference proteome</keyword>
<organism evidence="1 2">
    <name type="scientific">Vaccinium darrowii</name>
    <dbReference type="NCBI Taxonomy" id="229202"/>
    <lineage>
        <taxon>Eukaryota</taxon>
        <taxon>Viridiplantae</taxon>
        <taxon>Streptophyta</taxon>
        <taxon>Embryophyta</taxon>
        <taxon>Tracheophyta</taxon>
        <taxon>Spermatophyta</taxon>
        <taxon>Magnoliopsida</taxon>
        <taxon>eudicotyledons</taxon>
        <taxon>Gunneridae</taxon>
        <taxon>Pentapetalae</taxon>
        <taxon>asterids</taxon>
        <taxon>Ericales</taxon>
        <taxon>Ericaceae</taxon>
        <taxon>Vaccinioideae</taxon>
        <taxon>Vaccinieae</taxon>
        <taxon>Vaccinium</taxon>
    </lineage>
</organism>
<protein>
    <submittedName>
        <fullName evidence="1">Uncharacterized protein</fullName>
    </submittedName>
</protein>
<dbReference type="Proteomes" id="UP000828048">
    <property type="component" value="Chromosome 8"/>
</dbReference>
<name>A0ACB7YB06_9ERIC</name>
<reference evidence="1 2" key="1">
    <citation type="journal article" date="2021" name="Hortic Res">
        <title>High-quality reference genome and annotation aids understanding of berry development for evergreen blueberry (Vaccinium darrowii).</title>
        <authorList>
            <person name="Yu J."/>
            <person name="Hulse-Kemp A.M."/>
            <person name="Babiker E."/>
            <person name="Staton M."/>
        </authorList>
    </citation>
    <scope>NUCLEOTIDE SEQUENCE [LARGE SCALE GENOMIC DNA]</scope>
    <source>
        <strain evidence="2">cv. NJ 8807/NJ 8810</strain>
        <tissue evidence="1">Young leaf</tissue>
    </source>
</reference>
<evidence type="ECO:0000313" key="1">
    <source>
        <dbReference type="EMBL" id="KAH7850687.1"/>
    </source>
</evidence>
<sequence length="923" mass="101137">MRVHHQYMSHFFILLSLLVSLTIVVPPHPTTGLSPSPTIQHDFIVQLSNPSRRVLHQPLFPESTTPPPASDPPPPPPPPASPEFPNPDQPFFPELPDGSTPVPTQPPPPPAGNGTAATATQIAAPPAKPVKKVAIAISVGIVTLGMMSALAFYIYKHKVKTHGESQKLVGENSRRTQDPSTAPPPPSTFLYIGTVEPPNRTSVGDENGVENGSPYRKLKSVKRSDRYRPSPDLQPLPPLPKPPLPTLNSPPPMSSSSDEESQETAFYTPQGSSVVSNDEGSFASGSRMSYKGNNANNIGVPHSKRTSPKSRLLLASPPTPPPPPPSLPLAQINYSPPISTFSPKRPKFAPPPPPPNMALLQAITTHALQTSKIPPPPPPPPPPLPPNMGRLQETSKIPRAPPPPPRPPMPPPLPLSTPRKLGGLETSVPFIPLQELKESQSRISNSRGNYGVEKTRSVEEVSNSKGVSSSERGDGDDADESRPKLKPLHWDKVRASPGRGTVWDQLKSSSFQLNEDMMESLFGCNSANSAPKEVTRRSVFPPGEQENRVLDPKKSQNIAILLRALNVTRDEVSEALLDGNPEGLGAELLETLVKMAPTKEEEIKLRDYKGDISKLGTAERFLKTILDIPFAFKRVEAMLYRANFDSEIKYLRKTFQTLEAACEDLKNSRLFLKLLEAVLRTGNRMNVGTNRGDARAFKLETLLKLADIKGTDGKTTLLHFVVQEIIRSEGAGSDPTSENLPNRNSSKMKEEDFKKQGLQVVSGLSRELGNVKKAAAMDSDVLSSYLSKLEMGLEKVRVVLQHQMPNMQGKFFESMGMFLKEAEEGITRIKAEERKALSLVKEVTEYFHGNTSKEEAHPFRIFMIVRDFLSILDNVCKEVGRMQDHKVVGASGSFRIPANVSLPVLNRYNVRRDSSSDDESLSP</sequence>
<dbReference type="EMBL" id="CM037158">
    <property type="protein sequence ID" value="KAH7850687.1"/>
    <property type="molecule type" value="Genomic_DNA"/>
</dbReference>
<evidence type="ECO:0000313" key="2">
    <source>
        <dbReference type="Proteomes" id="UP000828048"/>
    </source>
</evidence>
<comment type="caution">
    <text evidence="1">The sequence shown here is derived from an EMBL/GenBank/DDBJ whole genome shotgun (WGS) entry which is preliminary data.</text>
</comment>
<gene>
    <name evidence="1" type="ORF">Vadar_001529</name>
</gene>